<gene>
    <name evidence="5" type="ORF">UFOVP1357_36</name>
    <name evidence="1" type="ORF">UFOVP18_36</name>
    <name evidence="3" type="ORF">UFOVP258_29</name>
    <name evidence="4" type="ORF">UFOVP502_21</name>
    <name evidence="2" type="ORF">UFOVP82_38</name>
</gene>
<evidence type="ECO:0000313" key="2">
    <source>
        <dbReference type="EMBL" id="CAB4126953.1"/>
    </source>
</evidence>
<accession>A0A6J5LEA9</accession>
<evidence type="ECO:0000313" key="4">
    <source>
        <dbReference type="EMBL" id="CAB4146431.1"/>
    </source>
</evidence>
<evidence type="ECO:0000313" key="1">
    <source>
        <dbReference type="EMBL" id="CAB4121633.1"/>
    </source>
</evidence>
<evidence type="ECO:0000313" key="5">
    <source>
        <dbReference type="EMBL" id="CAB4200247.1"/>
    </source>
</evidence>
<sequence>MTDTKDIDYEQMLDVGLSMVRLGTLYTYLAELVFRDGENTHDYVQSYIVAVIRETMREFEQDYYTFSIHGVKHTYSIGAKIEGLIESFYDWQEVYKAMELYDDDETDE</sequence>
<organism evidence="3">
    <name type="scientific">uncultured Caudovirales phage</name>
    <dbReference type="NCBI Taxonomy" id="2100421"/>
    <lineage>
        <taxon>Viruses</taxon>
        <taxon>Duplodnaviria</taxon>
        <taxon>Heunggongvirae</taxon>
        <taxon>Uroviricota</taxon>
        <taxon>Caudoviricetes</taxon>
        <taxon>Peduoviridae</taxon>
        <taxon>Maltschvirus</taxon>
        <taxon>Maltschvirus maltsch</taxon>
    </lineage>
</organism>
<dbReference type="EMBL" id="LR796149">
    <property type="protein sequence ID" value="CAB4121633.1"/>
    <property type="molecule type" value="Genomic_DNA"/>
</dbReference>
<dbReference type="EMBL" id="LR796264">
    <property type="protein sequence ID" value="CAB4132521.1"/>
    <property type="molecule type" value="Genomic_DNA"/>
</dbReference>
<dbReference type="EMBL" id="LR797304">
    <property type="protein sequence ID" value="CAB4200247.1"/>
    <property type="molecule type" value="Genomic_DNA"/>
</dbReference>
<dbReference type="EMBL" id="LR796468">
    <property type="protein sequence ID" value="CAB4146431.1"/>
    <property type="molecule type" value="Genomic_DNA"/>
</dbReference>
<reference evidence="3" key="1">
    <citation type="submission" date="2020-04" db="EMBL/GenBank/DDBJ databases">
        <authorList>
            <person name="Chiriac C."/>
            <person name="Salcher M."/>
            <person name="Ghai R."/>
            <person name="Kavagutti S V."/>
        </authorList>
    </citation>
    <scope>NUCLEOTIDE SEQUENCE</scope>
</reference>
<protein>
    <submittedName>
        <fullName evidence="3">Uncharacterized protein</fullName>
    </submittedName>
</protein>
<name>A0A6J5LEA9_9CAUD</name>
<proteinExistence type="predicted"/>
<dbReference type="EMBL" id="LR796201">
    <property type="protein sequence ID" value="CAB4126953.1"/>
    <property type="molecule type" value="Genomic_DNA"/>
</dbReference>
<evidence type="ECO:0000313" key="3">
    <source>
        <dbReference type="EMBL" id="CAB4132521.1"/>
    </source>
</evidence>